<reference evidence="3 4" key="1">
    <citation type="submission" date="2016-10" db="EMBL/GenBank/DDBJ databases">
        <authorList>
            <person name="Varghese N."/>
            <person name="Submissions S."/>
        </authorList>
    </citation>
    <scope>NUCLEOTIDE SEQUENCE [LARGE SCALE GENOMIC DNA]</scope>
    <source>
        <strain evidence="3 4">S7-754</strain>
    </source>
</reference>
<keyword evidence="4" id="KW-1185">Reference proteome</keyword>
<dbReference type="Pfam" id="PF00561">
    <property type="entry name" value="Abhydrolase_1"/>
    <property type="match status" value="1"/>
</dbReference>
<organism evidence="3 4">
    <name type="scientific">Sphingomonas carotinifaciens</name>
    <dbReference type="NCBI Taxonomy" id="1166323"/>
    <lineage>
        <taxon>Bacteria</taxon>
        <taxon>Pseudomonadati</taxon>
        <taxon>Pseudomonadota</taxon>
        <taxon>Alphaproteobacteria</taxon>
        <taxon>Sphingomonadales</taxon>
        <taxon>Sphingomonadaceae</taxon>
        <taxon>Sphingomonas</taxon>
    </lineage>
</organism>
<evidence type="ECO:0000313" key="3">
    <source>
        <dbReference type="EMBL" id="SDF24279.1"/>
    </source>
</evidence>
<dbReference type="PANTHER" id="PTHR43433">
    <property type="entry name" value="HYDROLASE, ALPHA/BETA FOLD FAMILY PROTEIN"/>
    <property type="match status" value="1"/>
</dbReference>
<dbReference type="Gene3D" id="3.40.50.1820">
    <property type="entry name" value="alpha/beta hydrolase"/>
    <property type="match status" value="1"/>
</dbReference>
<dbReference type="InterPro" id="IPR029058">
    <property type="entry name" value="AB_hydrolase_fold"/>
</dbReference>
<sequence length="279" mass="29632">MTDTVTLGDGCTIAYRFDGAAHAPVLVLGNSLGTDLGMWAPQIDAFAQTYRVLRYDTRGHGRSQASAGAYGIDRLGRDVVELTASLGIDRFHFCGLSLGGMVGQWLGIRESDRLDRLVLANTSGYMGPPSAWDARIAAVLAEGMAPLAEASIARWFTPGFAMRHPDTIEPIVKMLRSTDPTGYAGCCAAIRDMDMRRAAALIGVPTLVIGGSADPATPPDHAQALASAIPGATLEMLDAAHLSNIEQPDRFASLVLDFLARSSSRPPVARESAESAYDR</sequence>
<dbReference type="RefSeq" id="WP_149681935.1">
    <property type="nucleotide sequence ID" value="NZ_FNBI01000002.1"/>
</dbReference>
<evidence type="ECO:0000259" key="1">
    <source>
        <dbReference type="Pfam" id="PF00561"/>
    </source>
</evidence>
<dbReference type="GO" id="GO:0047570">
    <property type="term" value="F:3-oxoadipate enol-lactonase activity"/>
    <property type="evidence" value="ECO:0007669"/>
    <property type="project" value="UniProtKB-EC"/>
</dbReference>
<dbReference type="PANTHER" id="PTHR43433:SF1">
    <property type="entry name" value="BLL5160 PROTEIN"/>
    <property type="match status" value="1"/>
</dbReference>
<name>A0A1G7JIG4_9SPHN</name>
<dbReference type="Proteomes" id="UP000436801">
    <property type="component" value="Unassembled WGS sequence"/>
</dbReference>
<dbReference type="EMBL" id="WSUT01000005">
    <property type="protein sequence ID" value="MWC43881.1"/>
    <property type="molecule type" value="Genomic_DNA"/>
</dbReference>
<evidence type="ECO:0000313" key="2">
    <source>
        <dbReference type="EMBL" id="MWC43881.1"/>
    </source>
</evidence>
<dbReference type="GO" id="GO:0042952">
    <property type="term" value="P:beta-ketoadipate pathway"/>
    <property type="evidence" value="ECO:0007669"/>
    <property type="project" value="InterPro"/>
</dbReference>
<dbReference type="EMBL" id="FNBI01000002">
    <property type="protein sequence ID" value="SDF24279.1"/>
    <property type="molecule type" value="Genomic_DNA"/>
</dbReference>
<keyword evidence="2" id="KW-0378">Hydrolase</keyword>
<evidence type="ECO:0000313" key="4">
    <source>
        <dbReference type="Proteomes" id="UP000323502"/>
    </source>
</evidence>
<dbReference type="SUPFAM" id="SSF53474">
    <property type="entry name" value="alpha/beta-Hydrolases"/>
    <property type="match status" value="1"/>
</dbReference>
<accession>A0A1G7JIG4</accession>
<evidence type="ECO:0000313" key="5">
    <source>
        <dbReference type="Proteomes" id="UP000436801"/>
    </source>
</evidence>
<dbReference type="AlphaFoldDB" id="A0A1G7JIG4"/>
<dbReference type="InterPro" id="IPR000073">
    <property type="entry name" value="AB_hydrolase_1"/>
</dbReference>
<reference evidence="2 5" key="2">
    <citation type="submission" date="2019-12" db="EMBL/GenBank/DDBJ databases">
        <authorList>
            <person name="Zheng J."/>
        </authorList>
    </citation>
    <scope>NUCLEOTIDE SEQUENCE [LARGE SCALE GENOMIC DNA]</scope>
    <source>
        <strain evidence="2 5">DSM 27347</strain>
    </source>
</reference>
<dbReference type="Proteomes" id="UP000323502">
    <property type="component" value="Unassembled WGS sequence"/>
</dbReference>
<dbReference type="PRINTS" id="PR00111">
    <property type="entry name" value="ABHYDROLASE"/>
</dbReference>
<dbReference type="InterPro" id="IPR050471">
    <property type="entry name" value="AB_hydrolase"/>
</dbReference>
<proteinExistence type="predicted"/>
<dbReference type="NCBIfam" id="TIGR02427">
    <property type="entry name" value="protocat_pcaD"/>
    <property type="match status" value="1"/>
</dbReference>
<dbReference type="OrthoDB" id="9801400at2"/>
<dbReference type="EC" id="3.1.1.24" evidence="2"/>
<dbReference type="InterPro" id="IPR026968">
    <property type="entry name" value="PcaD/CatD"/>
</dbReference>
<gene>
    <name evidence="2" type="primary">pcaD</name>
    <name evidence="2" type="ORF">GQR91_09485</name>
    <name evidence="3" type="ORF">SAMN05216557_102637</name>
</gene>
<protein>
    <submittedName>
        <fullName evidence="3">3-oxoadipate enol-lactonase</fullName>
        <ecNumber evidence="2">3.1.1.24</ecNumber>
    </submittedName>
</protein>
<feature type="domain" description="AB hydrolase-1" evidence="1">
    <location>
        <begin position="24"/>
        <end position="248"/>
    </location>
</feature>